<dbReference type="AlphaFoldDB" id="A0A7W8N501"/>
<protein>
    <submittedName>
        <fullName evidence="1">Uncharacterized protein</fullName>
    </submittedName>
</protein>
<accession>A0A7W8N501</accession>
<dbReference type="EMBL" id="JACHDZ010000002">
    <property type="protein sequence ID" value="MBB5343460.1"/>
    <property type="molecule type" value="Genomic_DNA"/>
</dbReference>
<dbReference type="NCBIfam" id="NF040603">
    <property type="entry name" value="choice_anch_P"/>
    <property type="match status" value="1"/>
</dbReference>
<name>A0A7W8N501_9BACT</name>
<dbReference type="Proteomes" id="UP000569092">
    <property type="component" value="Unassembled WGS sequence"/>
</dbReference>
<comment type="caution">
    <text evidence="1">The sequence shown here is derived from an EMBL/GenBank/DDBJ whole genome shotgun (WGS) entry which is preliminary data.</text>
</comment>
<evidence type="ECO:0000313" key="2">
    <source>
        <dbReference type="Proteomes" id="UP000569092"/>
    </source>
</evidence>
<evidence type="ECO:0000313" key="1">
    <source>
        <dbReference type="EMBL" id="MBB5343460.1"/>
    </source>
</evidence>
<sequence>MSGKVFLFNAHGFAIGGRITQPYQAELGSHAATSLPIVGGTASAESSNYNFKHLVSYRSARTHISGIKGEDGSHNTSVSCAVEGLNILDVITADAVIGRLSSRHNGVDEPEIIPLGSSFVNLKIAGQPVEVELDDDLFARHKTYSTLLDHYQHQRSSSKVKAPKNAPAKVRYLWNGVDSDIPAKLDKGMLAPTGTGWEHSHGVLHSSLVKSVRTAKSTVSLQELPYGYAIHIPHFGSVYLAELFCSADTKRLTMLRVELGSPVVGSLAVTGPVTNGNWYP</sequence>
<proteinExistence type="predicted"/>
<reference evidence="1 2" key="1">
    <citation type="submission" date="2020-08" db="EMBL/GenBank/DDBJ databases">
        <title>Genomic Encyclopedia of Type Strains, Phase IV (KMG-V): Genome sequencing to study the core and pangenomes of soil and plant-associated prokaryotes.</title>
        <authorList>
            <person name="Whitman W."/>
        </authorList>
    </citation>
    <scope>NUCLEOTIDE SEQUENCE [LARGE SCALE GENOMIC DNA]</scope>
    <source>
        <strain evidence="1 2">M8US30</strain>
    </source>
</reference>
<gene>
    <name evidence="1" type="ORF">HDF10_001435</name>
</gene>
<organism evidence="1 2">
    <name type="scientific">Tunturiibacter lichenicola</name>
    <dbReference type="NCBI Taxonomy" id="2051959"/>
    <lineage>
        <taxon>Bacteria</taxon>
        <taxon>Pseudomonadati</taxon>
        <taxon>Acidobacteriota</taxon>
        <taxon>Terriglobia</taxon>
        <taxon>Terriglobales</taxon>
        <taxon>Acidobacteriaceae</taxon>
        <taxon>Tunturiibacter</taxon>
    </lineage>
</organism>